<dbReference type="InParanoid" id="G0NJU1"/>
<feature type="region of interest" description="Disordered" evidence="1">
    <location>
        <begin position="1"/>
        <end position="50"/>
    </location>
</feature>
<evidence type="ECO:0000256" key="1">
    <source>
        <dbReference type="SAM" id="MobiDB-lite"/>
    </source>
</evidence>
<protein>
    <recommendedName>
        <fullName evidence="4">USP domain-containing protein</fullName>
    </recommendedName>
</protein>
<proteinExistence type="predicted"/>
<name>G0NJU1_CAEBE</name>
<sequence length="304" mass="35281">MNQKTLENSDDVGMEVEEEGYDGEDKENLTDKGEEPESQENQQSSKPDNECLLLRNRSKSDCFMNTIANLLYSCKGVRAVFRNADLYREDSPLKNILLKLFWKESNSTREWRQALRDESYHSGHHDDLCKDINLNLMKFETTSETKCKFCGYSENSTTIQHFSIQNLTRHETFKKLLAEEYGSKPLSKCSCGGATVESKTITYHGPYHFMVIRHEMETFSDLKSDDTFEMFGSSWRIKSFAEYLPAKKGRKGEKGHYVAWINTGVDWTCVNDNNNKFRRKDLDLSDMHVNLIAFEKVDHVKVLR</sequence>
<accession>G0NJU1</accession>
<dbReference type="Proteomes" id="UP000008068">
    <property type="component" value="Unassembled WGS sequence"/>
</dbReference>
<dbReference type="STRING" id="135651.G0NJU1"/>
<evidence type="ECO:0000313" key="3">
    <source>
        <dbReference type="Proteomes" id="UP000008068"/>
    </source>
</evidence>
<reference evidence="3" key="1">
    <citation type="submission" date="2011-07" db="EMBL/GenBank/DDBJ databases">
        <authorList>
            <consortium name="Caenorhabditis brenneri Sequencing and Analysis Consortium"/>
            <person name="Wilson R.K."/>
        </authorList>
    </citation>
    <scope>NUCLEOTIDE SEQUENCE [LARGE SCALE GENOMIC DNA]</scope>
    <source>
        <strain evidence="3">PB2801</strain>
    </source>
</reference>
<feature type="compositionally biased region" description="Acidic residues" evidence="1">
    <location>
        <begin position="8"/>
        <end position="25"/>
    </location>
</feature>
<dbReference type="FunCoup" id="G0NJU1">
    <property type="interactions" value="432"/>
</dbReference>
<dbReference type="AlphaFoldDB" id="G0NJU1"/>
<dbReference type="InterPro" id="IPR038765">
    <property type="entry name" value="Papain-like_cys_pep_sf"/>
</dbReference>
<organism evidence="3">
    <name type="scientific">Caenorhabditis brenneri</name>
    <name type="common">Nematode worm</name>
    <dbReference type="NCBI Taxonomy" id="135651"/>
    <lineage>
        <taxon>Eukaryota</taxon>
        <taxon>Metazoa</taxon>
        <taxon>Ecdysozoa</taxon>
        <taxon>Nematoda</taxon>
        <taxon>Chromadorea</taxon>
        <taxon>Rhabditida</taxon>
        <taxon>Rhabditina</taxon>
        <taxon>Rhabditomorpha</taxon>
        <taxon>Rhabditoidea</taxon>
        <taxon>Rhabditidae</taxon>
        <taxon>Peloderinae</taxon>
        <taxon>Caenorhabditis</taxon>
    </lineage>
</organism>
<dbReference type="SUPFAM" id="SSF54001">
    <property type="entry name" value="Cysteine proteinases"/>
    <property type="match status" value="1"/>
</dbReference>
<dbReference type="eggNOG" id="ENOG502TKF6">
    <property type="taxonomic scope" value="Eukaryota"/>
</dbReference>
<evidence type="ECO:0000313" key="2">
    <source>
        <dbReference type="EMBL" id="EGT32681.1"/>
    </source>
</evidence>
<evidence type="ECO:0008006" key="4">
    <source>
        <dbReference type="Google" id="ProtNLM"/>
    </source>
</evidence>
<dbReference type="OrthoDB" id="5891841at2759"/>
<gene>
    <name evidence="2" type="ORF">CAEBREN_24513</name>
</gene>
<dbReference type="EMBL" id="GL379897">
    <property type="protein sequence ID" value="EGT32681.1"/>
    <property type="molecule type" value="Genomic_DNA"/>
</dbReference>
<keyword evidence="3" id="KW-1185">Reference proteome</keyword>
<feature type="compositionally biased region" description="Basic and acidic residues" evidence="1">
    <location>
        <begin position="26"/>
        <end position="35"/>
    </location>
</feature>
<dbReference type="HOGENOM" id="CLU_045180_0_0_1"/>